<proteinExistence type="predicted"/>
<evidence type="ECO:0000313" key="2">
    <source>
        <dbReference type="EMBL" id="REF00616.1"/>
    </source>
</evidence>
<evidence type="ECO:0000313" key="3">
    <source>
        <dbReference type="Proteomes" id="UP000256661"/>
    </source>
</evidence>
<comment type="caution">
    <text evidence="2">The sequence shown here is derived from an EMBL/GenBank/DDBJ whole genome shotgun (WGS) entry which is preliminary data.</text>
</comment>
<dbReference type="AlphaFoldDB" id="A0A3D9T5U5"/>
<keyword evidence="3" id="KW-1185">Reference proteome</keyword>
<dbReference type="EMBL" id="QTTT01000001">
    <property type="protein sequence ID" value="REF00616.1"/>
    <property type="molecule type" value="Genomic_DNA"/>
</dbReference>
<organism evidence="2 3">
    <name type="scientific">Thermomonospora umbrina</name>
    <dbReference type="NCBI Taxonomy" id="111806"/>
    <lineage>
        <taxon>Bacteria</taxon>
        <taxon>Bacillati</taxon>
        <taxon>Actinomycetota</taxon>
        <taxon>Actinomycetes</taxon>
        <taxon>Streptosporangiales</taxon>
        <taxon>Thermomonosporaceae</taxon>
        <taxon>Thermomonospora</taxon>
    </lineage>
</organism>
<sequence length="44" mass="4961">MAARLPTMAQTEEYPSTPAGNADHLPRILSSAWMHSPRRVRSLR</sequence>
<gene>
    <name evidence="2" type="ORF">DFJ69_6171</name>
</gene>
<accession>A0A3D9T5U5</accession>
<dbReference type="Proteomes" id="UP000256661">
    <property type="component" value="Unassembled WGS sequence"/>
</dbReference>
<evidence type="ECO:0000256" key="1">
    <source>
        <dbReference type="SAM" id="MobiDB-lite"/>
    </source>
</evidence>
<feature type="region of interest" description="Disordered" evidence="1">
    <location>
        <begin position="1"/>
        <end position="22"/>
    </location>
</feature>
<protein>
    <submittedName>
        <fullName evidence="2">Uncharacterized protein</fullName>
    </submittedName>
</protein>
<reference evidence="2 3" key="1">
    <citation type="submission" date="2018-08" db="EMBL/GenBank/DDBJ databases">
        <title>Sequencing the genomes of 1000 actinobacteria strains.</title>
        <authorList>
            <person name="Klenk H.-P."/>
        </authorList>
    </citation>
    <scope>NUCLEOTIDE SEQUENCE [LARGE SCALE GENOMIC DNA]</scope>
    <source>
        <strain evidence="2 3">DSM 43927</strain>
    </source>
</reference>
<name>A0A3D9T5U5_9ACTN</name>